<reference evidence="1 2" key="1">
    <citation type="submission" date="2021-06" db="EMBL/GenBank/DDBJ databases">
        <title>Caerostris extrusa draft genome.</title>
        <authorList>
            <person name="Kono N."/>
            <person name="Arakawa K."/>
        </authorList>
    </citation>
    <scope>NUCLEOTIDE SEQUENCE [LARGE SCALE GENOMIC DNA]</scope>
</reference>
<evidence type="ECO:0000313" key="2">
    <source>
        <dbReference type="Proteomes" id="UP001054945"/>
    </source>
</evidence>
<dbReference type="AlphaFoldDB" id="A0AAV4W841"/>
<sequence>MSTSAAVFFHCVELPSSSISRTFHPSSPIAATSSTSSCNTLCSCHLLLRATFSTANVFHCCRRLPLLPTSSTESHLLQPTSSSTSCDFLCCCHRLSLLPSS</sequence>
<dbReference type="Proteomes" id="UP001054945">
    <property type="component" value="Unassembled WGS sequence"/>
</dbReference>
<dbReference type="EMBL" id="BPLR01015752">
    <property type="protein sequence ID" value="GIY78384.1"/>
    <property type="molecule type" value="Genomic_DNA"/>
</dbReference>
<keyword evidence="2" id="KW-1185">Reference proteome</keyword>
<organism evidence="1 2">
    <name type="scientific">Caerostris extrusa</name>
    <name type="common">Bark spider</name>
    <name type="synonym">Caerostris bankana</name>
    <dbReference type="NCBI Taxonomy" id="172846"/>
    <lineage>
        <taxon>Eukaryota</taxon>
        <taxon>Metazoa</taxon>
        <taxon>Ecdysozoa</taxon>
        <taxon>Arthropoda</taxon>
        <taxon>Chelicerata</taxon>
        <taxon>Arachnida</taxon>
        <taxon>Araneae</taxon>
        <taxon>Araneomorphae</taxon>
        <taxon>Entelegynae</taxon>
        <taxon>Araneoidea</taxon>
        <taxon>Araneidae</taxon>
        <taxon>Caerostris</taxon>
    </lineage>
</organism>
<proteinExistence type="predicted"/>
<accession>A0AAV4W841</accession>
<comment type="caution">
    <text evidence="1">The sequence shown here is derived from an EMBL/GenBank/DDBJ whole genome shotgun (WGS) entry which is preliminary data.</text>
</comment>
<gene>
    <name evidence="1" type="ORF">CEXT_741761</name>
</gene>
<name>A0AAV4W841_CAEEX</name>
<protein>
    <submittedName>
        <fullName evidence="1">Uncharacterized protein</fullName>
    </submittedName>
</protein>
<evidence type="ECO:0000313" key="1">
    <source>
        <dbReference type="EMBL" id="GIY78384.1"/>
    </source>
</evidence>